<comment type="caution">
    <text evidence="1">The sequence shown here is derived from an EMBL/GenBank/DDBJ whole genome shotgun (WGS) entry which is preliminary data.</text>
</comment>
<dbReference type="AlphaFoldDB" id="D0IB60"/>
<dbReference type="EMBL" id="ADAQ01000013">
    <property type="protein sequence ID" value="EEY71128.1"/>
    <property type="molecule type" value="Genomic_DNA"/>
</dbReference>
<keyword evidence="2" id="KW-1185">Reference proteome</keyword>
<organism evidence="1 2">
    <name type="scientific">Grimontia hollisae CIP 101886</name>
    <dbReference type="NCBI Taxonomy" id="675812"/>
    <lineage>
        <taxon>Bacteria</taxon>
        <taxon>Pseudomonadati</taxon>
        <taxon>Pseudomonadota</taxon>
        <taxon>Gammaproteobacteria</taxon>
        <taxon>Vibrionales</taxon>
        <taxon>Vibrionaceae</taxon>
        <taxon>Grimontia</taxon>
    </lineage>
</organism>
<evidence type="ECO:0000313" key="1">
    <source>
        <dbReference type="EMBL" id="EEY71128.1"/>
    </source>
</evidence>
<evidence type="ECO:0000313" key="2">
    <source>
        <dbReference type="Proteomes" id="UP000003604"/>
    </source>
</evidence>
<proteinExistence type="predicted"/>
<protein>
    <submittedName>
        <fullName evidence="1">Uncharacterized protein</fullName>
    </submittedName>
</protein>
<name>D0IB60_GRIHO</name>
<sequence length="40" mass="4269">MKTAGKHGKCVPAVSALNLSNHYVYFPSSQAFKKSVSTSP</sequence>
<accession>D0IB60</accession>
<dbReference type="Proteomes" id="UP000003604">
    <property type="component" value="Unassembled WGS sequence"/>
</dbReference>
<gene>
    <name evidence="1" type="ORF">VHA_002987</name>
</gene>
<reference evidence="1 2" key="1">
    <citation type="submission" date="2009-10" db="EMBL/GenBank/DDBJ databases">
        <authorList>
            <consortium name="Los Alamos National Laboratory (LANL)"/>
            <consortium name="National Microbial Pathogen Data Resource (NMPDR)"/>
            <person name="Saunders E.H."/>
            <person name="Munk A.C."/>
            <person name="Tapia R."/>
            <person name="Green L."/>
            <person name="Rogers Y."/>
            <person name="Detter J.C."/>
            <person name="Bruce D."/>
            <person name="Brettin T.S."/>
            <person name="Colwell R.R."/>
            <person name="Huq A."/>
            <person name="Grim C.J."/>
            <person name="Hasan N.A."/>
            <person name="Bartels D."/>
            <person name="Vonstein V."/>
        </authorList>
    </citation>
    <scope>NUCLEOTIDE SEQUENCE [LARGE SCALE GENOMIC DNA]</scope>
    <source>
        <strain evidence="1 2">CIP 101886</strain>
    </source>
</reference>